<dbReference type="AlphaFoldDB" id="A0A0W4ZJ46"/>
<dbReference type="Proteomes" id="UP000054454">
    <property type="component" value="Unassembled WGS sequence"/>
</dbReference>
<feature type="region of interest" description="Disordered" evidence="1">
    <location>
        <begin position="1"/>
        <end position="20"/>
    </location>
</feature>
<dbReference type="EMBL" id="LFVZ01000007">
    <property type="protein sequence ID" value="KTW28401.1"/>
    <property type="molecule type" value="Genomic_DNA"/>
</dbReference>
<accession>A0A0W4ZJ46</accession>
<evidence type="ECO:0000313" key="3">
    <source>
        <dbReference type="Proteomes" id="UP000054454"/>
    </source>
</evidence>
<keyword evidence="3" id="KW-1185">Reference proteome</keyword>
<name>A0A0W4ZJ46_PNEC8</name>
<proteinExistence type="predicted"/>
<dbReference type="RefSeq" id="XP_018225944.1">
    <property type="nucleotide sequence ID" value="XM_018370235.1"/>
</dbReference>
<reference evidence="3" key="1">
    <citation type="journal article" date="2016" name="Nat. Commun.">
        <title>Genome analysis of three Pneumocystis species reveals adaptation mechanisms to life exclusively in mammalian hosts.</title>
        <authorList>
            <person name="Ma L."/>
            <person name="Chen Z."/>
            <person name="Huang D.W."/>
            <person name="Kutty G."/>
            <person name="Ishihara M."/>
            <person name="Wang H."/>
            <person name="Abouelleil A."/>
            <person name="Bishop L."/>
            <person name="Davey E."/>
            <person name="Deng R."/>
            <person name="Deng X."/>
            <person name="Fan L."/>
            <person name="Fantoni G."/>
            <person name="Fitzgerald M."/>
            <person name="Gogineni E."/>
            <person name="Goldberg J.M."/>
            <person name="Handley G."/>
            <person name="Hu X."/>
            <person name="Huber C."/>
            <person name="Jiao X."/>
            <person name="Jones K."/>
            <person name="Levin J.Z."/>
            <person name="Liu Y."/>
            <person name="Macdonald P."/>
            <person name="Melnikov A."/>
            <person name="Raley C."/>
            <person name="Sassi M."/>
            <person name="Sherman B.T."/>
            <person name="Song X."/>
            <person name="Sykes S."/>
            <person name="Tran B."/>
            <person name="Walsh L."/>
            <person name="Xia Y."/>
            <person name="Yang J."/>
            <person name="Young S."/>
            <person name="Zeng Q."/>
            <person name="Zheng X."/>
            <person name="Stephens R."/>
            <person name="Nusbaum C."/>
            <person name="Birren B.W."/>
            <person name="Azadi P."/>
            <person name="Lempicki R.A."/>
            <person name="Cuomo C.A."/>
            <person name="Kovacs J.A."/>
        </authorList>
    </citation>
    <scope>NUCLEOTIDE SEQUENCE [LARGE SCALE GENOMIC DNA]</scope>
    <source>
        <strain evidence="3">B80</strain>
    </source>
</reference>
<evidence type="ECO:0000256" key="1">
    <source>
        <dbReference type="SAM" id="MobiDB-lite"/>
    </source>
</evidence>
<evidence type="ECO:0000313" key="2">
    <source>
        <dbReference type="EMBL" id="KTW28401.1"/>
    </source>
</evidence>
<sequence length="103" mass="12218">MKKTKNLQLESDSNKITGNKTDLVQKNIKISINNHSLKKNHKKKTSLSHNNKINKLKQQGIYLLKKDNPNLAPPMDLSLYNHKYSWLYKKKRIQRRNIPKHFI</sequence>
<dbReference type="VEuPathDB" id="FungiDB:T552_01663"/>
<gene>
    <name evidence="2" type="ORF">T552_01663</name>
</gene>
<dbReference type="GeneID" id="28936438"/>
<dbReference type="OrthoDB" id="5421175at2759"/>
<organism evidence="2 3">
    <name type="scientific">Pneumocystis carinii (strain B80)</name>
    <name type="common">Rat pneumocystis pneumonia agent</name>
    <name type="synonym">Pneumocystis carinii f. sp. carinii</name>
    <dbReference type="NCBI Taxonomy" id="1408658"/>
    <lineage>
        <taxon>Eukaryota</taxon>
        <taxon>Fungi</taxon>
        <taxon>Dikarya</taxon>
        <taxon>Ascomycota</taxon>
        <taxon>Taphrinomycotina</taxon>
        <taxon>Pneumocystomycetes</taxon>
        <taxon>Pneumocystaceae</taxon>
        <taxon>Pneumocystis</taxon>
    </lineage>
</organism>
<protein>
    <submittedName>
        <fullName evidence="2">Uncharacterized protein</fullName>
    </submittedName>
</protein>
<comment type="caution">
    <text evidence="2">The sequence shown here is derived from an EMBL/GenBank/DDBJ whole genome shotgun (WGS) entry which is preliminary data.</text>
</comment>